<feature type="compositionally biased region" description="Polar residues" evidence="8">
    <location>
        <begin position="1"/>
        <end position="11"/>
    </location>
</feature>
<dbReference type="FunFam" id="1.10.150.20:FF:000008">
    <property type="entry name" value="DNA repair protein RAD51 homolog"/>
    <property type="match status" value="1"/>
</dbReference>
<keyword evidence="7" id="KW-0233">DNA recombination</keyword>
<dbReference type="SUPFAM" id="SSF47794">
    <property type="entry name" value="Rad51 N-terminal domain-like"/>
    <property type="match status" value="1"/>
</dbReference>
<dbReference type="NCBIfam" id="NF003301">
    <property type="entry name" value="PRK04301.1"/>
    <property type="match status" value="1"/>
</dbReference>
<keyword evidence="12" id="KW-1185">Reference proteome</keyword>
<evidence type="ECO:0000256" key="6">
    <source>
        <dbReference type="RuleBase" id="RU003422"/>
    </source>
</evidence>
<dbReference type="InterPro" id="IPR020587">
    <property type="entry name" value="RecA_monomer-monomer_interface"/>
</dbReference>
<dbReference type="Gene3D" id="1.10.150.20">
    <property type="entry name" value="5' to 3' exonuclease, C-terminal subdomain"/>
    <property type="match status" value="1"/>
</dbReference>
<reference evidence="11 12" key="1">
    <citation type="journal article" date="2014" name="Nat. Commun.">
        <title>Klebsormidium flaccidum genome reveals primary factors for plant terrestrial adaptation.</title>
        <authorList>
            <person name="Hori K."/>
            <person name="Maruyama F."/>
            <person name="Fujisawa T."/>
            <person name="Togashi T."/>
            <person name="Yamamoto N."/>
            <person name="Seo M."/>
            <person name="Sato S."/>
            <person name="Yamada T."/>
            <person name="Mori H."/>
            <person name="Tajima N."/>
            <person name="Moriyama T."/>
            <person name="Ikeuchi M."/>
            <person name="Watanabe M."/>
            <person name="Wada H."/>
            <person name="Kobayashi K."/>
            <person name="Saito M."/>
            <person name="Masuda T."/>
            <person name="Sasaki-Sekimoto Y."/>
            <person name="Mashiguchi K."/>
            <person name="Awai K."/>
            <person name="Shimojima M."/>
            <person name="Masuda S."/>
            <person name="Iwai M."/>
            <person name="Nobusawa T."/>
            <person name="Narise T."/>
            <person name="Kondo S."/>
            <person name="Saito H."/>
            <person name="Sato R."/>
            <person name="Murakawa M."/>
            <person name="Ihara Y."/>
            <person name="Oshima-Yamada Y."/>
            <person name="Ohtaka K."/>
            <person name="Satoh M."/>
            <person name="Sonobe K."/>
            <person name="Ishii M."/>
            <person name="Ohtani R."/>
            <person name="Kanamori-Sato M."/>
            <person name="Honoki R."/>
            <person name="Miyazaki D."/>
            <person name="Mochizuki H."/>
            <person name="Umetsu J."/>
            <person name="Higashi K."/>
            <person name="Shibata D."/>
            <person name="Kamiya Y."/>
            <person name="Sato N."/>
            <person name="Nakamura Y."/>
            <person name="Tabata S."/>
            <person name="Ida S."/>
            <person name="Kurokawa K."/>
            <person name="Ohta H."/>
        </authorList>
    </citation>
    <scope>NUCLEOTIDE SEQUENCE [LARGE SCALE GENOMIC DNA]</scope>
    <source>
        <strain evidence="11 12">NIES-2285</strain>
    </source>
</reference>
<dbReference type="InterPro" id="IPR020588">
    <property type="entry name" value="RecA_ATP-bd"/>
</dbReference>
<evidence type="ECO:0000256" key="4">
    <source>
        <dbReference type="ARBA" id="ARBA00022840"/>
    </source>
</evidence>
<dbReference type="CDD" id="cd19513">
    <property type="entry name" value="Rad51"/>
    <property type="match status" value="1"/>
</dbReference>
<dbReference type="PIRSF" id="PIRSF005856">
    <property type="entry name" value="Rad51"/>
    <property type="match status" value="1"/>
</dbReference>
<organism evidence="11 12">
    <name type="scientific">Klebsormidium nitens</name>
    <name type="common">Green alga</name>
    <name type="synonym">Ulothrix nitens</name>
    <dbReference type="NCBI Taxonomy" id="105231"/>
    <lineage>
        <taxon>Eukaryota</taxon>
        <taxon>Viridiplantae</taxon>
        <taxon>Streptophyta</taxon>
        <taxon>Klebsormidiophyceae</taxon>
        <taxon>Klebsormidiales</taxon>
        <taxon>Klebsormidiaceae</taxon>
        <taxon>Klebsormidium</taxon>
    </lineage>
</organism>
<feature type="non-terminal residue" evidence="11">
    <location>
        <position position="1"/>
    </location>
</feature>
<dbReference type="NCBIfam" id="TIGR02239">
    <property type="entry name" value="recomb_RAD51"/>
    <property type="match status" value="1"/>
</dbReference>
<keyword evidence="4 6" id="KW-0067">ATP-binding</keyword>
<dbReference type="PANTHER" id="PTHR22942">
    <property type="entry name" value="RECA/RAD51/RADA DNA STRAND-PAIRING FAMILY MEMBER"/>
    <property type="match status" value="1"/>
</dbReference>
<dbReference type="GO" id="GO:0006312">
    <property type="term" value="P:mitotic recombination"/>
    <property type="evidence" value="ECO:0000318"/>
    <property type="project" value="GO_Central"/>
</dbReference>
<protein>
    <recommendedName>
        <fullName evidence="7">DNA repair protein RAD51 homolog</fullName>
    </recommendedName>
</protein>
<dbReference type="PROSITE" id="PS50163">
    <property type="entry name" value="RECA_3"/>
    <property type="match status" value="1"/>
</dbReference>
<dbReference type="Pfam" id="PF14520">
    <property type="entry name" value="HHH_5"/>
    <property type="match status" value="1"/>
</dbReference>
<evidence type="ECO:0000256" key="5">
    <source>
        <dbReference type="ARBA" id="ARBA00023242"/>
    </source>
</evidence>
<dbReference type="GO" id="GO:0042148">
    <property type="term" value="P:DNA strand invasion"/>
    <property type="evidence" value="ECO:0000318"/>
    <property type="project" value="GO_Central"/>
</dbReference>
<proteinExistence type="inferred from homology"/>
<sequence length="352" mass="38379">EPQKCSRQSGMEEQEYAIEQGEEEEEEEQTLLHGPCPLEQLEQLGIASADIKKLREGGIHSVEGVSYSTRSQLQKIRGISEAKVEKILEAAGKLVPLSFTSATTINEQRSELIQITTGSKDLDRVLGGGFESGSITELYGEFRTGKTQLLHTICVTCQLPLDQGGGEGKALYIDTEGTFRPQRLLQIAERYGLNGADVLDNVAYARAYNTDHQMKLLYEAASMMSESRFAVLVVDSATALYRTEFFGRGELSARQMHLGRFLRALQKLADEFGIAVVMSNQVVAQVDGGNMFAGPQVKAIGGNIIAHASTTRLALRKGRGDERVAKVVCSPSMPEADGRFIITNDGVSDAKD</sequence>
<dbReference type="InterPro" id="IPR027417">
    <property type="entry name" value="P-loop_NTPase"/>
</dbReference>
<dbReference type="GO" id="GO:0000730">
    <property type="term" value="P:DNA recombinase assembly"/>
    <property type="evidence" value="ECO:0000318"/>
    <property type="project" value="GO_Central"/>
</dbReference>
<evidence type="ECO:0000259" key="10">
    <source>
        <dbReference type="PROSITE" id="PS50163"/>
    </source>
</evidence>
<comment type="subcellular location">
    <subcellularLocation>
        <location evidence="1 7">Nucleus</location>
    </subcellularLocation>
</comment>
<dbReference type="GO" id="GO:0007131">
    <property type="term" value="P:reciprocal meiotic recombination"/>
    <property type="evidence" value="ECO:0000318"/>
    <property type="project" value="GO_Central"/>
</dbReference>
<dbReference type="Proteomes" id="UP000054558">
    <property type="component" value="Unassembled WGS sequence"/>
</dbReference>
<evidence type="ECO:0000313" key="11">
    <source>
        <dbReference type="EMBL" id="GAQ92889.1"/>
    </source>
</evidence>
<dbReference type="Pfam" id="PF08423">
    <property type="entry name" value="Rad51"/>
    <property type="match status" value="1"/>
</dbReference>
<evidence type="ECO:0000256" key="1">
    <source>
        <dbReference type="ARBA" id="ARBA00004123"/>
    </source>
</evidence>
<dbReference type="GO" id="GO:0005524">
    <property type="term" value="F:ATP binding"/>
    <property type="evidence" value="ECO:0007669"/>
    <property type="project" value="UniProtKB-KW"/>
</dbReference>
<evidence type="ECO:0000256" key="7">
    <source>
        <dbReference type="RuleBase" id="RU364139"/>
    </source>
</evidence>
<evidence type="ECO:0000313" key="12">
    <source>
        <dbReference type="Proteomes" id="UP000054558"/>
    </source>
</evidence>
<dbReference type="Gene3D" id="3.40.50.300">
    <property type="entry name" value="P-loop containing nucleotide triphosphate hydrolases"/>
    <property type="match status" value="1"/>
</dbReference>
<feature type="compositionally biased region" description="Acidic residues" evidence="8">
    <location>
        <begin position="12"/>
        <end position="29"/>
    </location>
</feature>
<dbReference type="SUPFAM" id="SSF52540">
    <property type="entry name" value="P-loop containing nucleoside triphosphate hydrolases"/>
    <property type="match status" value="1"/>
</dbReference>
<dbReference type="GO" id="GO:0000794">
    <property type="term" value="C:condensed nuclear chromosome"/>
    <property type="evidence" value="ECO:0000318"/>
    <property type="project" value="GO_Central"/>
</dbReference>
<dbReference type="GO" id="GO:0003690">
    <property type="term" value="F:double-stranded DNA binding"/>
    <property type="evidence" value="ECO:0000318"/>
    <property type="project" value="GO_Central"/>
</dbReference>
<keyword evidence="5 7" id="KW-0539">Nucleus</keyword>
<dbReference type="InterPro" id="IPR016467">
    <property type="entry name" value="DNA_recomb/repair_RecA-like"/>
</dbReference>
<dbReference type="InterPro" id="IPR010995">
    <property type="entry name" value="DNA_repair_Rad51/TF_NusA_a-hlx"/>
</dbReference>
<accession>A0A1Y1ITJ5</accession>
<name>A0A1Y1ITJ5_KLENI</name>
<dbReference type="GO" id="GO:0140664">
    <property type="term" value="F:ATP-dependent DNA damage sensor activity"/>
    <property type="evidence" value="ECO:0007669"/>
    <property type="project" value="InterPro"/>
</dbReference>
<dbReference type="SMART" id="SM00382">
    <property type="entry name" value="AAA"/>
    <property type="match status" value="1"/>
</dbReference>
<dbReference type="GO" id="GO:1990426">
    <property type="term" value="P:mitotic recombination-dependent replication fork processing"/>
    <property type="evidence" value="ECO:0007669"/>
    <property type="project" value="InterPro"/>
</dbReference>
<evidence type="ECO:0000259" key="9">
    <source>
        <dbReference type="PROSITE" id="PS50162"/>
    </source>
</evidence>
<evidence type="ECO:0000256" key="8">
    <source>
        <dbReference type="SAM" id="MobiDB-lite"/>
    </source>
</evidence>
<dbReference type="InterPro" id="IPR013632">
    <property type="entry name" value="Rad51_C"/>
</dbReference>
<dbReference type="PROSITE" id="PS50162">
    <property type="entry name" value="RECA_2"/>
    <property type="match status" value="1"/>
</dbReference>
<dbReference type="EMBL" id="DF238132">
    <property type="protein sequence ID" value="GAQ92889.1"/>
    <property type="molecule type" value="Genomic_DNA"/>
</dbReference>
<dbReference type="OMA" id="RAYNSNH"/>
<dbReference type="PANTHER" id="PTHR22942:SF39">
    <property type="entry name" value="DNA REPAIR PROTEIN RAD51 HOMOLOG 1"/>
    <property type="match status" value="1"/>
</dbReference>
<dbReference type="GO" id="GO:0000150">
    <property type="term" value="F:DNA strand exchange activity"/>
    <property type="evidence" value="ECO:0000318"/>
    <property type="project" value="GO_Central"/>
</dbReference>
<keyword evidence="3 6" id="KW-0547">Nucleotide-binding</keyword>
<dbReference type="FunFam" id="3.40.50.300:FF:000092">
    <property type="entry name" value="DNA repair protein Rad51 homolog"/>
    <property type="match status" value="1"/>
</dbReference>
<dbReference type="GO" id="GO:0008094">
    <property type="term" value="F:ATP-dependent activity, acting on DNA"/>
    <property type="evidence" value="ECO:0000318"/>
    <property type="project" value="GO_Central"/>
</dbReference>
<comment type="function">
    <text evidence="7">Binds to single and double-stranded DNA and exhibits DNA-dependent ATPase activity. Unwinds duplex DNA. Component of the meiotic recombination pathway. Seems to play a role in mediating chromosome homology search, chromosome pairing and synapsis at early stages and probably chromosome crossing-over at later stages in meiosis. Probably is involved in the repair of meiotic double strand breaks (DBSs) and in homologous recombination.</text>
</comment>
<dbReference type="GO" id="GO:0003697">
    <property type="term" value="F:single-stranded DNA binding"/>
    <property type="evidence" value="ECO:0000318"/>
    <property type="project" value="GO_Central"/>
</dbReference>
<keyword evidence="7" id="KW-0234">DNA repair</keyword>
<dbReference type="STRING" id="105231.A0A1Y1ITJ5"/>
<dbReference type="InterPro" id="IPR011941">
    <property type="entry name" value="DNA_recomb/repair_Rad51"/>
</dbReference>
<feature type="domain" description="RecA family profile 2" evidence="10">
    <location>
        <begin position="289"/>
        <end position="352"/>
    </location>
</feature>
<keyword evidence="7" id="KW-0227">DNA damage</keyword>
<feature type="region of interest" description="Disordered" evidence="8">
    <location>
        <begin position="1"/>
        <end position="31"/>
    </location>
</feature>
<evidence type="ECO:0000256" key="3">
    <source>
        <dbReference type="ARBA" id="ARBA00022741"/>
    </source>
</evidence>
<dbReference type="InterPro" id="IPR003593">
    <property type="entry name" value="AAA+_ATPase"/>
</dbReference>
<feature type="domain" description="RecA family profile 1" evidence="9">
    <location>
        <begin position="111"/>
        <end position="282"/>
    </location>
</feature>
<keyword evidence="7" id="KW-0238">DNA-binding</keyword>
<dbReference type="AlphaFoldDB" id="A0A1Y1ITJ5"/>
<dbReference type="OrthoDB" id="10251254at2759"/>
<dbReference type="GO" id="GO:0070192">
    <property type="term" value="P:chromosome organization involved in meiotic cell cycle"/>
    <property type="evidence" value="ECO:0000318"/>
    <property type="project" value="GO_Central"/>
</dbReference>
<gene>
    <name evidence="11" type="ORF">KFL_011830010</name>
</gene>
<evidence type="ECO:0000256" key="2">
    <source>
        <dbReference type="ARBA" id="ARBA00007095"/>
    </source>
</evidence>
<comment type="similarity">
    <text evidence="2 7">Belongs to the RecA family. RAD51 subfamily.</text>
</comment>